<keyword evidence="3" id="KW-0808">Transferase</keyword>
<comment type="catalytic activity">
    <reaction evidence="8">
        <text>dTMP + ATP = dTDP + ADP</text>
        <dbReference type="Rhea" id="RHEA:13517"/>
        <dbReference type="ChEBI" id="CHEBI:30616"/>
        <dbReference type="ChEBI" id="CHEBI:58369"/>
        <dbReference type="ChEBI" id="CHEBI:63528"/>
        <dbReference type="ChEBI" id="CHEBI:456216"/>
        <dbReference type="EC" id="2.7.4.9"/>
    </reaction>
</comment>
<dbReference type="CDD" id="cd01672">
    <property type="entry name" value="TMPK"/>
    <property type="match status" value="1"/>
</dbReference>
<evidence type="ECO:0000256" key="1">
    <source>
        <dbReference type="ARBA" id="ARBA00009776"/>
    </source>
</evidence>
<dbReference type="GO" id="GO:0006227">
    <property type="term" value="P:dUDP biosynthetic process"/>
    <property type="evidence" value="ECO:0007669"/>
    <property type="project" value="TreeGrafter"/>
</dbReference>
<dbReference type="EC" id="2.7.4.9" evidence="2"/>
<dbReference type="InterPro" id="IPR018094">
    <property type="entry name" value="Thymidylate_kinase"/>
</dbReference>
<dbReference type="AlphaFoldDB" id="X1C6V6"/>
<keyword evidence="5" id="KW-0547">Nucleotide-binding</keyword>
<dbReference type="SUPFAM" id="SSF52540">
    <property type="entry name" value="P-loop containing nucleoside triphosphate hydrolases"/>
    <property type="match status" value="1"/>
</dbReference>
<comment type="similarity">
    <text evidence="1">Belongs to the thymidylate kinase family.</text>
</comment>
<dbReference type="Pfam" id="PF02223">
    <property type="entry name" value="Thymidylate_kin"/>
    <property type="match status" value="1"/>
</dbReference>
<evidence type="ECO:0000256" key="4">
    <source>
        <dbReference type="ARBA" id="ARBA00022727"/>
    </source>
</evidence>
<name>X1C6V6_9ZZZZ</name>
<evidence type="ECO:0000256" key="7">
    <source>
        <dbReference type="ARBA" id="ARBA00022840"/>
    </source>
</evidence>
<sequence length="156" mass="17853">MNVSVKKNYFITIEGIEGVGKTTSAAYVESLLQDAGIHFVRTREPGGTEIAEKIRELLLMHHQEHMHIDTELLLFFAGRAQHVHQKIKPALDKGDWVLCDRFTDASFAYQCGGRGIPEQRIEQLERWVLGDFRPDITILLHARYHLPLRLLPGIKL</sequence>
<dbReference type="PANTHER" id="PTHR10344:SF4">
    <property type="entry name" value="UMP-CMP KINASE 2, MITOCHONDRIAL"/>
    <property type="match status" value="1"/>
</dbReference>
<keyword evidence="7" id="KW-0067">ATP-binding</keyword>
<reference evidence="10" key="1">
    <citation type="journal article" date="2014" name="Front. Microbiol.">
        <title>High frequency of phylogenetically diverse reductive dehalogenase-homologous genes in deep subseafloor sedimentary metagenomes.</title>
        <authorList>
            <person name="Kawai M."/>
            <person name="Futagami T."/>
            <person name="Toyoda A."/>
            <person name="Takaki Y."/>
            <person name="Nishi S."/>
            <person name="Hori S."/>
            <person name="Arai W."/>
            <person name="Tsubouchi T."/>
            <person name="Morono Y."/>
            <person name="Uchiyama I."/>
            <person name="Ito T."/>
            <person name="Fujiyama A."/>
            <person name="Inagaki F."/>
            <person name="Takami H."/>
        </authorList>
    </citation>
    <scope>NUCLEOTIDE SEQUENCE</scope>
    <source>
        <strain evidence="10">Expedition CK06-06</strain>
    </source>
</reference>
<accession>X1C6V6</accession>
<evidence type="ECO:0000313" key="10">
    <source>
        <dbReference type="EMBL" id="GAG89012.1"/>
    </source>
</evidence>
<dbReference type="InterPro" id="IPR027417">
    <property type="entry name" value="P-loop_NTPase"/>
</dbReference>
<organism evidence="10">
    <name type="scientific">marine sediment metagenome</name>
    <dbReference type="NCBI Taxonomy" id="412755"/>
    <lineage>
        <taxon>unclassified sequences</taxon>
        <taxon>metagenomes</taxon>
        <taxon>ecological metagenomes</taxon>
    </lineage>
</organism>
<feature type="domain" description="Thymidylate kinase-like" evidence="9">
    <location>
        <begin position="13"/>
        <end position="141"/>
    </location>
</feature>
<dbReference type="GO" id="GO:0005524">
    <property type="term" value="F:ATP binding"/>
    <property type="evidence" value="ECO:0007669"/>
    <property type="project" value="UniProtKB-KW"/>
</dbReference>
<dbReference type="NCBIfam" id="TIGR00041">
    <property type="entry name" value="DTMP_kinase"/>
    <property type="match status" value="1"/>
</dbReference>
<evidence type="ECO:0000256" key="6">
    <source>
        <dbReference type="ARBA" id="ARBA00022777"/>
    </source>
</evidence>
<dbReference type="GO" id="GO:0006233">
    <property type="term" value="P:dTDP biosynthetic process"/>
    <property type="evidence" value="ECO:0007669"/>
    <property type="project" value="InterPro"/>
</dbReference>
<protein>
    <recommendedName>
        <fullName evidence="2">dTMP kinase</fullName>
        <ecNumber evidence="2">2.7.4.9</ecNumber>
    </recommendedName>
</protein>
<evidence type="ECO:0000256" key="8">
    <source>
        <dbReference type="ARBA" id="ARBA00048743"/>
    </source>
</evidence>
<evidence type="ECO:0000256" key="5">
    <source>
        <dbReference type="ARBA" id="ARBA00022741"/>
    </source>
</evidence>
<evidence type="ECO:0000259" key="9">
    <source>
        <dbReference type="Pfam" id="PF02223"/>
    </source>
</evidence>
<dbReference type="GO" id="GO:0006235">
    <property type="term" value="P:dTTP biosynthetic process"/>
    <property type="evidence" value="ECO:0007669"/>
    <property type="project" value="TreeGrafter"/>
</dbReference>
<dbReference type="GO" id="GO:0005829">
    <property type="term" value="C:cytosol"/>
    <property type="evidence" value="ECO:0007669"/>
    <property type="project" value="TreeGrafter"/>
</dbReference>
<evidence type="ECO:0000256" key="3">
    <source>
        <dbReference type="ARBA" id="ARBA00022679"/>
    </source>
</evidence>
<evidence type="ECO:0000256" key="2">
    <source>
        <dbReference type="ARBA" id="ARBA00012980"/>
    </source>
</evidence>
<proteinExistence type="inferred from homology"/>
<dbReference type="InterPro" id="IPR039430">
    <property type="entry name" value="Thymidylate_kin-like_dom"/>
</dbReference>
<dbReference type="EMBL" id="BART01010469">
    <property type="protein sequence ID" value="GAG89012.1"/>
    <property type="molecule type" value="Genomic_DNA"/>
</dbReference>
<keyword evidence="4" id="KW-0545">Nucleotide biosynthesis</keyword>
<comment type="caution">
    <text evidence="10">The sequence shown here is derived from an EMBL/GenBank/DDBJ whole genome shotgun (WGS) entry which is preliminary data.</text>
</comment>
<dbReference type="Gene3D" id="3.40.50.300">
    <property type="entry name" value="P-loop containing nucleotide triphosphate hydrolases"/>
    <property type="match status" value="1"/>
</dbReference>
<dbReference type="GO" id="GO:0004798">
    <property type="term" value="F:dTMP kinase activity"/>
    <property type="evidence" value="ECO:0007669"/>
    <property type="project" value="UniProtKB-EC"/>
</dbReference>
<keyword evidence="6" id="KW-0418">Kinase</keyword>
<gene>
    <name evidence="10" type="ORF">S01H4_22746</name>
</gene>
<dbReference type="HAMAP" id="MF_00165">
    <property type="entry name" value="Thymidylate_kinase"/>
    <property type="match status" value="1"/>
</dbReference>
<dbReference type="PANTHER" id="PTHR10344">
    <property type="entry name" value="THYMIDYLATE KINASE"/>
    <property type="match status" value="1"/>
</dbReference>